<accession>A3XKY3</accession>
<gene>
    <name evidence="5" type="ORF">MED217_01540</name>
</gene>
<evidence type="ECO:0000256" key="3">
    <source>
        <dbReference type="ARBA" id="ARBA00023085"/>
    </source>
</evidence>
<dbReference type="eggNOG" id="COG4677">
    <property type="taxonomic scope" value="Bacteria"/>
</dbReference>
<keyword evidence="2" id="KW-0378">Hydrolase</keyword>
<evidence type="ECO:0000313" key="6">
    <source>
        <dbReference type="Proteomes" id="UP000001601"/>
    </source>
</evidence>
<sequence>MIQQTVRLFFFSFVILSVFYACKPKDSAALQLYPQPEQKAVNVDTHLKITFDTKPEIGTSGRIRIYEQETDTLVDVLDLSIPPGPTEPRKNPEATYTQTPYQYAPATATNANTKPGTPSGTAAPNSDEYQLTIIGGFTDAFHFYPIIIHDTTAIINLHHNLLEYDTSYYVLVDSTVLKSSGKPFKGVYDKNQWTFTTKTQKPDLSTKRLVVDHKGTGDFNTLQGAVDFIPDFHQDSIKIFVKEGIYEDLIYFRNKTNISISGADQKNTIIQYANNEVFNPHPEYVKTNEWPGTFPSRRAAFAIDNCENIQLHNLTIKTLLKGQAEGLLINGDKILVKDVSIVGDGDALQTNGPAYFENVTIDGGGDMILGRGPAFFKSCEFYSPGPFMWVRNTEENHGNVFVNCSFTGTRTNGSEIARAPDNKGYNYPNAEAVLINCYLDNIIPEGWGAVGEAKDQLHYWEYKSRKLKDSTEADVSQRAAYAKQLQLPEDQQLITDYQNPKFILEGWTPKVF</sequence>
<feature type="domain" description="Pectinesterase catalytic" evidence="4">
    <location>
        <begin position="209"/>
        <end position="481"/>
    </location>
</feature>
<organism evidence="5 6">
    <name type="scientific">Leeuwenhoekiella blandensis (strain CECT 7118 / CCUG 51940 / KCTC 22103 / MED217)</name>
    <name type="common">Flavobacterium sp. (strain MED217)</name>
    <dbReference type="NCBI Taxonomy" id="398720"/>
    <lineage>
        <taxon>Bacteria</taxon>
        <taxon>Pseudomonadati</taxon>
        <taxon>Bacteroidota</taxon>
        <taxon>Flavobacteriia</taxon>
        <taxon>Flavobacteriales</taxon>
        <taxon>Flavobacteriaceae</taxon>
        <taxon>Leeuwenhoekiella</taxon>
    </lineage>
</organism>
<dbReference type="InterPro" id="IPR012334">
    <property type="entry name" value="Pectin_lyas_fold"/>
</dbReference>
<evidence type="ECO:0000256" key="1">
    <source>
        <dbReference type="ARBA" id="ARBA00008891"/>
    </source>
</evidence>
<reference evidence="5 6" key="1">
    <citation type="journal article" date="2007" name="Nature">
        <title>Light stimulates growth of proteorhodopsin-containing marine Flavobacteria.</title>
        <authorList>
            <person name="Gomez-Consarnau L."/>
            <person name="Gonzalez J.M."/>
            <person name="Coll-Llado M."/>
            <person name="Gourdon P."/>
            <person name="Pascher T."/>
            <person name="Neutze R."/>
            <person name="Pedros-Alio C."/>
            <person name="Pinhassi J."/>
        </authorList>
    </citation>
    <scope>NUCLEOTIDE SEQUENCE [LARGE SCALE GENOMIC DNA]</scope>
    <source>
        <strain evidence="5 6">MED217</strain>
    </source>
</reference>
<dbReference type="SUPFAM" id="SSF51126">
    <property type="entry name" value="Pectin lyase-like"/>
    <property type="match status" value="1"/>
</dbReference>
<dbReference type="PANTHER" id="PTHR31321:SF57">
    <property type="entry name" value="PECTINESTERASE 53-RELATED"/>
    <property type="match status" value="1"/>
</dbReference>
<dbReference type="OrthoDB" id="1282968at2"/>
<keyword evidence="6" id="KW-1185">Reference proteome</keyword>
<dbReference type="PROSITE" id="PS51257">
    <property type="entry name" value="PROKAR_LIPOPROTEIN"/>
    <property type="match status" value="1"/>
</dbReference>
<evidence type="ECO:0000259" key="4">
    <source>
        <dbReference type="Pfam" id="PF01095"/>
    </source>
</evidence>
<dbReference type="PANTHER" id="PTHR31321">
    <property type="entry name" value="ACYL-COA THIOESTER HYDROLASE YBHC-RELATED"/>
    <property type="match status" value="1"/>
</dbReference>
<dbReference type="AlphaFoldDB" id="A3XKY3"/>
<protein>
    <submittedName>
        <fullName evidence="5">Putative pectinesterase</fullName>
    </submittedName>
</protein>
<keyword evidence="3" id="KW-0063">Aspartyl esterase</keyword>
<dbReference type="RefSeq" id="WP_009778703.1">
    <property type="nucleotide sequence ID" value="NZ_CH672395.1"/>
</dbReference>
<dbReference type="STRING" id="398720.MED217_01540"/>
<comment type="similarity">
    <text evidence="1">Belongs to the pectinesterase family.</text>
</comment>
<comment type="caution">
    <text evidence="5">The sequence shown here is derived from an EMBL/GenBank/DDBJ whole genome shotgun (WGS) entry which is preliminary data.</text>
</comment>
<dbReference type="GO" id="GO:0042545">
    <property type="term" value="P:cell wall modification"/>
    <property type="evidence" value="ECO:0007669"/>
    <property type="project" value="InterPro"/>
</dbReference>
<evidence type="ECO:0000313" key="5">
    <source>
        <dbReference type="EMBL" id="EAQ49792.1"/>
    </source>
</evidence>
<name>A3XKY3_LEEBM</name>
<dbReference type="Pfam" id="PF01095">
    <property type="entry name" value="Pectinesterase"/>
    <property type="match status" value="1"/>
</dbReference>
<evidence type="ECO:0000256" key="2">
    <source>
        <dbReference type="ARBA" id="ARBA00022801"/>
    </source>
</evidence>
<dbReference type="InterPro" id="IPR000070">
    <property type="entry name" value="Pectinesterase_cat"/>
</dbReference>
<dbReference type="HOGENOM" id="CLU_571243_0_0_10"/>
<dbReference type="EMBL" id="AANC01000003">
    <property type="protein sequence ID" value="EAQ49792.1"/>
    <property type="molecule type" value="Genomic_DNA"/>
</dbReference>
<dbReference type="Proteomes" id="UP000001601">
    <property type="component" value="Unassembled WGS sequence"/>
</dbReference>
<proteinExistence type="inferred from homology"/>
<dbReference type="InterPro" id="IPR011050">
    <property type="entry name" value="Pectin_lyase_fold/virulence"/>
</dbReference>
<dbReference type="Gene3D" id="2.160.20.10">
    <property type="entry name" value="Single-stranded right-handed beta-helix, Pectin lyase-like"/>
    <property type="match status" value="1"/>
</dbReference>
<dbReference type="GO" id="GO:0030599">
    <property type="term" value="F:pectinesterase activity"/>
    <property type="evidence" value="ECO:0007669"/>
    <property type="project" value="InterPro"/>
</dbReference>